<proteinExistence type="predicted"/>
<dbReference type="EMBL" id="GAIX01013505">
    <property type="protein sequence ID" value="JAA79055.1"/>
    <property type="molecule type" value="Transcribed_RNA"/>
</dbReference>
<sequence>MYSIGAWKTGNTNVGRMRKTSFLNIISCSRKNFVISGSLNIDLHIRNRRIFMTSKNENKFISTISHILQIINVMHLKVRCLHYLTLNSMLKIRITLGMCDRIPKQKRFNIAKWLESSGFDYGHTYGVLN</sequence>
<protein>
    <submittedName>
        <fullName evidence="1">Uncharacterized protein</fullName>
    </submittedName>
</protein>
<accession>S4NZ86</accession>
<reference evidence="1" key="1">
    <citation type="journal article" date="2013" name="BMC Genomics">
        <title>Unscrambling butterfly oogenesis.</title>
        <authorList>
            <person name="Carter J.M."/>
            <person name="Baker S.C."/>
            <person name="Pink R."/>
            <person name="Carter D.R."/>
            <person name="Collins A."/>
            <person name="Tomlin J."/>
            <person name="Gibbs M."/>
            <person name="Breuker C.J."/>
        </authorList>
    </citation>
    <scope>NUCLEOTIDE SEQUENCE</scope>
    <source>
        <tissue evidence="1">Ovary</tissue>
    </source>
</reference>
<evidence type="ECO:0000313" key="1">
    <source>
        <dbReference type="EMBL" id="JAA79055.1"/>
    </source>
</evidence>
<dbReference type="AlphaFoldDB" id="S4NZ86"/>
<name>S4NZ86_9NEOP</name>
<reference evidence="1" key="2">
    <citation type="submission" date="2013-05" db="EMBL/GenBank/DDBJ databases">
        <authorList>
            <person name="Carter J.-M."/>
            <person name="Baker S.C."/>
            <person name="Pink R."/>
            <person name="Carter D.R.F."/>
            <person name="Collins A."/>
            <person name="Tomlin J."/>
            <person name="Gibbs M."/>
            <person name="Breuker C.J."/>
        </authorList>
    </citation>
    <scope>NUCLEOTIDE SEQUENCE</scope>
    <source>
        <tissue evidence="1">Ovary</tissue>
    </source>
</reference>
<organism evidence="1">
    <name type="scientific">Pararge aegeria</name>
    <name type="common">speckled wood butterfly</name>
    <dbReference type="NCBI Taxonomy" id="116150"/>
    <lineage>
        <taxon>Eukaryota</taxon>
        <taxon>Metazoa</taxon>
        <taxon>Ecdysozoa</taxon>
        <taxon>Arthropoda</taxon>
        <taxon>Hexapoda</taxon>
        <taxon>Insecta</taxon>
        <taxon>Pterygota</taxon>
        <taxon>Neoptera</taxon>
        <taxon>Endopterygota</taxon>
        <taxon>Lepidoptera</taxon>
        <taxon>Glossata</taxon>
        <taxon>Ditrysia</taxon>
        <taxon>Papilionoidea</taxon>
        <taxon>Nymphalidae</taxon>
        <taxon>Satyrinae</taxon>
        <taxon>Satyrini</taxon>
        <taxon>Parargina</taxon>
        <taxon>Pararge</taxon>
    </lineage>
</organism>